<organism evidence="2 3">
    <name type="scientific">Hoeflea halophila</name>
    <dbReference type="NCBI Taxonomy" id="714899"/>
    <lineage>
        <taxon>Bacteria</taxon>
        <taxon>Pseudomonadati</taxon>
        <taxon>Pseudomonadota</taxon>
        <taxon>Alphaproteobacteria</taxon>
        <taxon>Hyphomicrobiales</taxon>
        <taxon>Rhizobiaceae</taxon>
        <taxon>Hoeflea</taxon>
    </lineage>
</organism>
<keyword evidence="3" id="KW-1185">Reference proteome</keyword>
<accession>A0A286IBH3</accession>
<evidence type="ECO:0000256" key="1">
    <source>
        <dbReference type="SAM" id="Phobius"/>
    </source>
</evidence>
<dbReference type="RefSeq" id="WP_143439021.1">
    <property type="nucleotide sequence ID" value="NZ_OCPC01000003.1"/>
</dbReference>
<sequence length="188" mass="21119">MSDEQANSYPPDSELNLYYLLVGRVAMGWAAFETRINHTIWRLAGVEQYAGACLTAQITAPVPRFKALVALAKFRGASEERCKALNSLSAAADGVARQRNRLVHDPAYTNDGKPFRLHITADRAIDFEMKPVELQDFQKLELEISRITNRCIQEISLLFSEIPPYDDKSFWQGEGIELGPMPERGDST</sequence>
<protein>
    <submittedName>
        <fullName evidence="2">Uncharacterized protein</fullName>
    </submittedName>
</protein>
<proteinExistence type="predicted"/>
<keyword evidence="1" id="KW-1133">Transmembrane helix</keyword>
<keyword evidence="1" id="KW-0472">Membrane</keyword>
<feature type="transmembrane region" description="Helical" evidence="1">
    <location>
        <begin position="15"/>
        <end position="32"/>
    </location>
</feature>
<evidence type="ECO:0000313" key="3">
    <source>
        <dbReference type="Proteomes" id="UP000219465"/>
    </source>
</evidence>
<dbReference type="Proteomes" id="UP000219465">
    <property type="component" value="Unassembled WGS sequence"/>
</dbReference>
<dbReference type="OrthoDB" id="8482211at2"/>
<dbReference type="EMBL" id="OCPC01000003">
    <property type="protein sequence ID" value="SOE17478.1"/>
    <property type="molecule type" value="Genomic_DNA"/>
</dbReference>
<evidence type="ECO:0000313" key="2">
    <source>
        <dbReference type="EMBL" id="SOE17478.1"/>
    </source>
</evidence>
<keyword evidence="1" id="KW-0812">Transmembrane</keyword>
<name>A0A286IBH3_9HYPH</name>
<gene>
    <name evidence="2" type="ORF">SAMN05877838_2378</name>
</gene>
<dbReference type="AlphaFoldDB" id="A0A286IBH3"/>
<reference evidence="3" key="1">
    <citation type="submission" date="2017-08" db="EMBL/GenBank/DDBJ databases">
        <authorList>
            <person name="Varghese N."/>
            <person name="Submissions S."/>
        </authorList>
    </citation>
    <scope>NUCLEOTIDE SEQUENCE [LARGE SCALE GENOMIC DNA]</scope>
    <source>
        <strain evidence="3">KCTC 23107</strain>
    </source>
</reference>